<feature type="compositionally biased region" description="Basic and acidic residues" evidence="1">
    <location>
        <begin position="467"/>
        <end position="483"/>
    </location>
</feature>
<dbReference type="CDD" id="cd05162">
    <property type="entry name" value="PWWP"/>
    <property type="match status" value="1"/>
</dbReference>
<feature type="compositionally biased region" description="Low complexity" evidence="1">
    <location>
        <begin position="308"/>
        <end position="318"/>
    </location>
</feature>
<gene>
    <name evidence="3" type="ORF">J437_LFUL004640</name>
</gene>
<comment type="caution">
    <text evidence="3">The sequence shown here is derived from an EMBL/GenBank/DDBJ whole genome shotgun (WGS) entry which is preliminary data.</text>
</comment>
<dbReference type="Pfam" id="PF00855">
    <property type="entry name" value="PWWP"/>
    <property type="match status" value="1"/>
</dbReference>
<evidence type="ECO:0000256" key="1">
    <source>
        <dbReference type="SAM" id="MobiDB-lite"/>
    </source>
</evidence>
<feature type="region of interest" description="Disordered" evidence="1">
    <location>
        <begin position="115"/>
        <end position="176"/>
    </location>
</feature>
<dbReference type="Proteomes" id="UP000792457">
    <property type="component" value="Unassembled WGS sequence"/>
</dbReference>
<dbReference type="InterPro" id="IPR000313">
    <property type="entry name" value="PWWP_dom"/>
</dbReference>
<protein>
    <recommendedName>
        <fullName evidence="2">PWWP domain-containing protein</fullName>
    </recommendedName>
</protein>
<dbReference type="OrthoDB" id="6381815at2759"/>
<feature type="compositionally biased region" description="Polar residues" evidence="1">
    <location>
        <begin position="570"/>
        <end position="580"/>
    </location>
</feature>
<organism evidence="3 4">
    <name type="scientific">Ladona fulva</name>
    <name type="common">Scarce chaser dragonfly</name>
    <name type="synonym">Libellula fulva</name>
    <dbReference type="NCBI Taxonomy" id="123851"/>
    <lineage>
        <taxon>Eukaryota</taxon>
        <taxon>Metazoa</taxon>
        <taxon>Ecdysozoa</taxon>
        <taxon>Arthropoda</taxon>
        <taxon>Hexapoda</taxon>
        <taxon>Insecta</taxon>
        <taxon>Pterygota</taxon>
        <taxon>Palaeoptera</taxon>
        <taxon>Odonata</taxon>
        <taxon>Epiprocta</taxon>
        <taxon>Anisoptera</taxon>
        <taxon>Libelluloidea</taxon>
        <taxon>Libellulidae</taxon>
        <taxon>Ladona</taxon>
    </lineage>
</organism>
<dbReference type="SUPFAM" id="SSF63748">
    <property type="entry name" value="Tudor/PWWP/MBT"/>
    <property type="match status" value="1"/>
</dbReference>
<feature type="compositionally biased region" description="Polar residues" evidence="1">
    <location>
        <begin position="268"/>
        <end position="277"/>
    </location>
</feature>
<dbReference type="Gene3D" id="2.30.30.140">
    <property type="match status" value="1"/>
</dbReference>
<feature type="compositionally biased region" description="Acidic residues" evidence="1">
    <location>
        <begin position="412"/>
        <end position="422"/>
    </location>
</feature>
<dbReference type="EMBL" id="KZ308215">
    <property type="protein sequence ID" value="KAG8224899.1"/>
    <property type="molecule type" value="Genomic_DNA"/>
</dbReference>
<feature type="compositionally biased region" description="Acidic residues" evidence="1">
    <location>
        <begin position="344"/>
        <end position="354"/>
    </location>
</feature>
<feature type="compositionally biased region" description="Basic residues" evidence="1">
    <location>
        <begin position="319"/>
        <end position="330"/>
    </location>
</feature>
<reference evidence="3" key="2">
    <citation type="submission" date="2017-10" db="EMBL/GenBank/DDBJ databases">
        <title>Ladona fulva Genome sequencing and assembly.</title>
        <authorList>
            <person name="Murali S."/>
            <person name="Richards S."/>
            <person name="Bandaranaike D."/>
            <person name="Bellair M."/>
            <person name="Blankenburg K."/>
            <person name="Chao H."/>
            <person name="Dinh H."/>
            <person name="Doddapaneni H."/>
            <person name="Dugan-Rocha S."/>
            <person name="Elkadiri S."/>
            <person name="Gnanaolivu R."/>
            <person name="Hernandez B."/>
            <person name="Skinner E."/>
            <person name="Javaid M."/>
            <person name="Lee S."/>
            <person name="Li M."/>
            <person name="Ming W."/>
            <person name="Munidasa M."/>
            <person name="Muniz J."/>
            <person name="Nguyen L."/>
            <person name="Hughes D."/>
            <person name="Osuji N."/>
            <person name="Pu L.-L."/>
            <person name="Puazo M."/>
            <person name="Qu C."/>
            <person name="Quiroz J."/>
            <person name="Raj R."/>
            <person name="Weissenberger G."/>
            <person name="Xin Y."/>
            <person name="Zou X."/>
            <person name="Han Y."/>
            <person name="Worley K."/>
            <person name="Muzny D."/>
            <person name="Gibbs R."/>
        </authorList>
    </citation>
    <scope>NUCLEOTIDE SEQUENCE</scope>
    <source>
        <strain evidence="3">Sampled in the wild</strain>
    </source>
</reference>
<feature type="compositionally biased region" description="Low complexity" evidence="1">
    <location>
        <begin position="504"/>
        <end position="513"/>
    </location>
</feature>
<feature type="region of interest" description="Disordered" evidence="1">
    <location>
        <begin position="308"/>
        <end position="584"/>
    </location>
</feature>
<feature type="domain" description="PWWP" evidence="2">
    <location>
        <begin position="12"/>
        <end position="82"/>
    </location>
</feature>
<evidence type="ECO:0000313" key="3">
    <source>
        <dbReference type="EMBL" id="KAG8224899.1"/>
    </source>
</evidence>
<reference evidence="3" key="1">
    <citation type="submission" date="2013-04" db="EMBL/GenBank/DDBJ databases">
        <authorList>
            <person name="Qu J."/>
            <person name="Murali S.C."/>
            <person name="Bandaranaike D."/>
            <person name="Bellair M."/>
            <person name="Blankenburg K."/>
            <person name="Chao H."/>
            <person name="Dinh H."/>
            <person name="Doddapaneni H."/>
            <person name="Downs B."/>
            <person name="Dugan-Rocha S."/>
            <person name="Elkadiri S."/>
            <person name="Gnanaolivu R.D."/>
            <person name="Hernandez B."/>
            <person name="Javaid M."/>
            <person name="Jayaseelan J.C."/>
            <person name="Lee S."/>
            <person name="Li M."/>
            <person name="Ming W."/>
            <person name="Munidasa M."/>
            <person name="Muniz J."/>
            <person name="Nguyen L."/>
            <person name="Ongeri F."/>
            <person name="Osuji N."/>
            <person name="Pu L.-L."/>
            <person name="Puazo M."/>
            <person name="Qu C."/>
            <person name="Quiroz J."/>
            <person name="Raj R."/>
            <person name="Weissenberger G."/>
            <person name="Xin Y."/>
            <person name="Zou X."/>
            <person name="Han Y."/>
            <person name="Richards S."/>
            <person name="Worley K."/>
            <person name="Muzny D."/>
            <person name="Gibbs R."/>
        </authorList>
    </citation>
    <scope>NUCLEOTIDE SEQUENCE</scope>
    <source>
        <strain evidence="3">Sampled in the wild</strain>
    </source>
</reference>
<accession>A0A8K0NYW0</accession>
<feature type="region of interest" description="Disordered" evidence="1">
    <location>
        <begin position="257"/>
        <end position="295"/>
    </location>
</feature>
<keyword evidence="4" id="KW-1185">Reference proteome</keyword>
<dbReference type="AlphaFoldDB" id="A0A8K0NYW0"/>
<feature type="compositionally biased region" description="Basic and acidic residues" evidence="1">
    <location>
        <begin position="442"/>
        <end position="455"/>
    </location>
</feature>
<evidence type="ECO:0000259" key="2">
    <source>
        <dbReference type="Pfam" id="PF00855"/>
    </source>
</evidence>
<feature type="compositionally biased region" description="Polar residues" evidence="1">
    <location>
        <begin position="523"/>
        <end position="559"/>
    </location>
</feature>
<name>A0A8K0NYW0_LADFU</name>
<feature type="compositionally biased region" description="Basic and acidic residues" evidence="1">
    <location>
        <begin position="368"/>
        <end position="410"/>
    </location>
</feature>
<evidence type="ECO:0000313" key="4">
    <source>
        <dbReference type="Proteomes" id="UP000792457"/>
    </source>
</evidence>
<sequence length="936" mass="101338">MCELSEFTYAEGSVVWVKLGSCWWPGEVKNVDDLPEEILQNLKKRPFTAVKFFDEDKYEYVRNLDNICLYNNRRKNEFIRKGLDMARAKAKEGSSVMKKFPNDVVTAECRTGGDPNILTSEAFAPQERPNYREIFGESPGKRKSSKKNSTPKSFGDKRPGRPPSNGQSKVWKDLEIPSPAKVVPKITHRRFISESDHEVRIRQQPCTPPKDDASTPTNNYKCHMCDFTSSRLNVIVLHNKAQHSESAIAAAKLQTPTTGKKRKISNARLASSSTGSKQKIRKCEVKDPSSGRAKRNIMAESEKKVGVVESVGEKSNSNVRKKGKGNTKKKRDTEVRESLLADWGEVDEEEEEKEIENLKMVLGSSRILEVESHDEKKDEPEPPEKEASSEKVEAEVPVESPEKAPEKPADESNLEEEFESLMEETAMPLLPEVPSVKATLPENEKEVADAEKEITDGDAVNEEDSTDEKPEVAKELSDNKVDTEISNDCGPQENKAKEGNLPLEAESASSDASLQHSEKSQVPLPQTNMISVSSPTNEKISAPQESESLPQTTSANQGTLGIMPVVSEPPKTSSVETTSEALPPSTVVEPARTLVSAAPSEEATETATYVLVTIDDSGALQPIDNMNTVVNTALLALDGQQDDGPRTLYIDPSQLGTQGTDLENIFLAIDTRGDMTTQMVELANRGGEQTDVAGQTFSASAAKAKSAQDILAVALANTQVFQGDASYVALNPAASAVTVTSSRHVTGSVMTSRVLDPCRNSAANAVPISNAPTISELPASLGEVQRPLNMPAPATETPAFQSNLQPTTQNVTALPAAINPTPQAAVTLPASMPHLNSDDSTNRLDTSVSNILNLPYMIPSTHASAGIGNGQNAATLTLIGGTNLIMDQVTQALPKVDSEGVVEPSHDHVAEKRKLECDVSEVSEPKQMRVDENGGS</sequence>
<proteinExistence type="predicted"/>
<feature type="region of interest" description="Disordered" evidence="1">
    <location>
        <begin position="917"/>
        <end position="936"/>
    </location>
</feature>